<proteinExistence type="predicted"/>
<sequence length="287" mass="32347">MSTSETSPVRKLTSFAEATTVSLIAGTDNQFQANIPWDWDPINSYIQFLYPAAPGPAILVVRELKIGKNYSSVQVELQKQQQDGSAKTCVAAIVTQGNLAAEHGQTISTPPVIPKGELPDRDTECEEFMQPDWILRAFPVAFKMRPFKLKGGKNGKFNDRKGLHVKETWIKWRDENERYDVISLGSLCDTFLSAPTNFYDHMEDLKQYYYPTLSMSVEIKKDPARAKWLFMKITSNQIKNGRFDQEVQVVNENGDLIALSKHVCISVGFKGARPKIARKDLDAKPSL</sequence>
<evidence type="ECO:0000313" key="3">
    <source>
        <dbReference type="EMBL" id="RFU29755.1"/>
    </source>
</evidence>
<dbReference type="InterPro" id="IPR052389">
    <property type="entry name" value="Sec_Metab_Biosynth-Assoc"/>
</dbReference>
<dbReference type="Gene3D" id="2.40.160.210">
    <property type="entry name" value="Acyl-CoA thioesterase, double hotdog domain"/>
    <property type="match status" value="1"/>
</dbReference>
<dbReference type="InterPro" id="IPR049450">
    <property type="entry name" value="ACOT8-like_C"/>
</dbReference>
<feature type="domain" description="Acyl-CoA thioesterase-like C-terminal" evidence="2">
    <location>
        <begin position="157"/>
        <end position="265"/>
    </location>
</feature>
<dbReference type="OMA" id="WVMIRSN"/>
<dbReference type="Pfam" id="PF13622">
    <property type="entry name" value="4HBT_3"/>
    <property type="match status" value="1"/>
</dbReference>
<dbReference type="EMBL" id="NCSJ02000118">
    <property type="protein sequence ID" value="RFU29755.1"/>
    <property type="molecule type" value="Genomic_DNA"/>
</dbReference>
<evidence type="ECO:0000259" key="2">
    <source>
        <dbReference type="Pfam" id="PF20789"/>
    </source>
</evidence>
<dbReference type="PANTHER" id="PTHR38110:SF4">
    <property type="entry name" value="THIOESTERASE-LIKE SUPERFAMILY-DOMAIN-CONTAINING PROTEIN"/>
    <property type="match status" value="1"/>
</dbReference>
<dbReference type="Proteomes" id="UP000258309">
    <property type="component" value="Unassembled WGS sequence"/>
</dbReference>
<dbReference type="STRING" id="5539.A0A3E2H8K0"/>
<dbReference type="InterPro" id="IPR029069">
    <property type="entry name" value="HotDog_dom_sf"/>
</dbReference>
<organism evidence="3 4">
    <name type="scientific">Scytalidium lignicola</name>
    <name type="common">Hyphomycete</name>
    <dbReference type="NCBI Taxonomy" id="5539"/>
    <lineage>
        <taxon>Eukaryota</taxon>
        <taxon>Fungi</taxon>
        <taxon>Dikarya</taxon>
        <taxon>Ascomycota</taxon>
        <taxon>Pezizomycotina</taxon>
        <taxon>Leotiomycetes</taxon>
        <taxon>Leotiomycetes incertae sedis</taxon>
        <taxon>Scytalidium</taxon>
    </lineage>
</organism>
<reference evidence="3 4" key="1">
    <citation type="submission" date="2018-05" db="EMBL/GenBank/DDBJ databases">
        <title>Draft genome sequence of Scytalidium lignicola DSM 105466, a ubiquitous saprotrophic fungus.</title>
        <authorList>
            <person name="Buettner E."/>
            <person name="Gebauer A.M."/>
            <person name="Hofrichter M."/>
            <person name="Liers C."/>
            <person name="Kellner H."/>
        </authorList>
    </citation>
    <scope>NUCLEOTIDE SEQUENCE [LARGE SCALE GENOMIC DNA]</scope>
    <source>
        <strain evidence="3 4">DSM 105466</strain>
    </source>
</reference>
<name>A0A3E2H8K0_SCYLI</name>
<dbReference type="InterPro" id="IPR049449">
    <property type="entry name" value="TesB_ACOT8-like_N"/>
</dbReference>
<dbReference type="AlphaFoldDB" id="A0A3E2H8K0"/>
<dbReference type="Pfam" id="PF20789">
    <property type="entry name" value="4HBT_3C"/>
    <property type="match status" value="1"/>
</dbReference>
<evidence type="ECO:0000259" key="1">
    <source>
        <dbReference type="Pfam" id="PF13622"/>
    </source>
</evidence>
<dbReference type="PANTHER" id="PTHR38110">
    <property type="entry name" value="CHROMOSOME 23, WHOLE GENOME SHOTGUN SEQUENCE"/>
    <property type="match status" value="1"/>
</dbReference>
<feature type="non-terminal residue" evidence="3">
    <location>
        <position position="287"/>
    </location>
</feature>
<accession>A0A3E2H8K0</accession>
<evidence type="ECO:0008006" key="5">
    <source>
        <dbReference type="Google" id="ProtNLM"/>
    </source>
</evidence>
<dbReference type="SUPFAM" id="SSF54637">
    <property type="entry name" value="Thioesterase/thiol ester dehydrase-isomerase"/>
    <property type="match status" value="1"/>
</dbReference>
<dbReference type="InterPro" id="IPR042171">
    <property type="entry name" value="Acyl-CoA_hotdog"/>
</dbReference>
<dbReference type="OrthoDB" id="2532955at2759"/>
<keyword evidence="4" id="KW-1185">Reference proteome</keyword>
<feature type="domain" description="Acyl-CoA thioesterase-like N-terminal HotDog" evidence="1">
    <location>
        <begin position="40"/>
        <end position="96"/>
    </location>
</feature>
<gene>
    <name evidence="3" type="ORF">B7463_g6565</name>
</gene>
<evidence type="ECO:0000313" key="4">
    <source>
        <dbReference type="Proteomes" id="UP000258309"/>
    </source>
</evidence>
<protein>
    <recommendedName>
        <fullName evidence="5">Thioesterase-like superfamily-domain-containing protein</fullName>
    </recommendedName>
</protein>
<comment type="caution">
    <text evidence="3">The sequence shown here is derived from an EMBL/GenBank/DDBJ whole genome shotgun (WGS) entry which is preliminary data.</text>
</comment>
<feature type="non-terminal residue" evidence="3">
    <location>
        <position position="1"/>
    </location>
</feature>